<feature type="domain" description="ABC transmembrane type-1" evidence="10">
    <location>
        <begin position="55"/>
        <end position="262"/>
    </location>
</feature>
<evidence type="ECO:0000313" key="12">
    <source>
        <dbReference type="Proteomes" id="UP000008229"/>
    </source>
</evidence>
<evidence type="ECO:0000256" key="4">
    <source>
        <dbReference type="ARBA" id="ARBA00022692"/>
    </source>
</evidence>
<evidence type="ECO:0000256" key="6">
    <source>
        <dbReference type="ARBA" id="ARBA00023032"/>
    </source>
</evidence>
<reference evidence="12" key="2">
    <citation type="submission" date="2010-01" db="EMBL/GenBank/DDBJ databases">
        <title>The complete genome of Conexibacter woesei DSM 14684.</title>
        <authorList>
            <consortium name="US DOE Joint Genome Institute (JGI-PGF)"/>
            <person name="Lucas S."/>
            <person name="Copeland A."/>
            <person name="Lapidus A."/>
            <person name="Glavina del Rio T."/>
            <person name="Dalin E."/>
            <person name="Tice H."/>
            <person name="Bruce D."/>
            <person name="Goodwin L."/>
            <person name="Pitluck S."/>
            <person name="Kyrpides N."/>
            <person name="Mavromatis K."/>
            <person name="Ivanova N."/>
            <person name="Mikhailova N."/>
            <person name="Chertkov O."/>
            <person name="Brettin T."/>
            <person name="Detter J.C."/>
            <person name="Han C."/>
            <person name="Larimer F."/>
            <person name="Land M."/>
            <person name="Hauser L."/>
            <person name="Markowitz V."/>
            <person name="Cheng J.-F."/>
            <person name="Hugenholtz P."/>
            <person name="Woyke T."/>
            <person name="Wu D."/>
            <person name="Pukall R."/>
            <person name="Steenblock K."/>
            <person name="Schneider S."/>
            <person name="Klenk H.-P."/>
            <person name="Eisen J.A."/>
        </authorList>
    </citation>
    <scope>NUCLEOTIDE SEQUENCE [LARGE SCALE GENOMIC DNA]</scope>
    <source>
        <strain evidence="12">DSM 14684 / CIP 108061 / JCM 11494 / NBRC 100937 / ID131577</strain>
    </source>
</reference>
<dbReference type="eggNOG" id="COG4208">
    <property type="taxonomic scope" value="Bacteria"/>
</dbReference>
<dbReference type="InterPro" id="IPR035906">
    <property type="entry name" value="MetI-like_sf"/>
</dbReference>
<comment type="function">
    <text evidence="8">Part of the ABC transporter complex CysAWTP (TC 3.A.1.6.1) involved in sulfate/thiosulfate import. Probably responsible for the translocation of the substrate across the membrane.</text>
</comment>
<feature type="transmembrane region" description="Helical" evidence="9">
    <location>
        <begin position="93"/>
        <end position="115"/>
    </location>
</feature>
<sequence length="269" mass="28840">MTVSRPWRIVLRVVGLSYLALLLLIPVAVIFYRTFENGVGAVWDSVTTPAAIAAFTLTLEVTLIAVPLNTIFGIVMAMSLARGRFRGKSILNALIDLPFAISPVVIGLALILVYGVNGWFGEALANAGIQVIFSTPGIVLATIFVSLPFVVREVTPVLKEVGDEQEQAAATLGANRWQSFWRITLPAIRWGVAYGVVLSVARSIGEFGAVSVVSGKISGETETLTLLVEKRFANFDLAGAYAASALLAVIALLTLLAMTLIKPRREEEP</sequence>
<keyword evidence="4 9" id="KW-0812">Transmembrane</keyword>
<dbReference type="RefSeq" id="WP_012936375.1">
    <property type="nucleotide sequence ID" value="NC_013739.1"/>
</dbReference>
<dbReference type="AlphaFoldDB" id="D3FC29"/>
<dbReference type="InterPro" id="IPR005667">
    <property type="entry name" value="Sulph_transpt2"/>
</dbReference>
<evidence type="ECO:0000256" key="7">
    <source>
        <dbReference type="ARBA" id="ARBA00023136"/>
    </source>
</evidence>
<evidence type="ECO:0000256" key="3">
    <source>
        <dbReference type="ARBA" id="ARBA00022448"/>
    </source>
</evidence>
<reference evidence="11 12" key="1">
    <citation type="journal article" date="2010" name="Stand. Genomic Sci.">
        <title>Complete genome sequence of Conexibacter woesei type strain (ID131577).</title>
        <authorList>
            <person name="Pukall R."/>
            <person name="Lapidus A."/>
            <person name="Glavina Del Rio T."/>
            <person name="Copeland A."/>
            <person name="Tice H."/>
            <person name="Cheng J.-F."/>
            <person name="Lucas S."/>
            <person name="Chen F."/>
            <person name="Nolan M."/>
            <person name="Bruce D."/>
            <person name="Goodwin L."/>
            <person name="Pitluck S."/>
            <person name="Mavromatis K."/>
            <person name="Ivanova N."/>
            <person name="Ovchinnikova G."/>
            <person name="Pati A."/>
            <person name="Chen A."/>
            <person name="Palaniappan K."/>
            <person name="Land M."/>
            <person name="Hauser L."/>
            <person name="Chang Y.-J."/>
            <person name="Jeffries C.D."/>
            <person name="Chain P."/>
            <person name="Meincke L."/>
            <person name="Sims D."/>
            <person name="Brettin T."/>
            <person name="Detter J.C."/>
            <person name="Rohde M."/>
            <person name="Goeker M."/>
            <person name="Bristow J."/>
            <person name="Eisen J.A."/>
            <person name="Markowitz V."/>
            <person name="Kyrpides N.C."/>
            <person name="Klenk H.-P."/>
            <person name="Hugenholtz P."/>
        </authorList>
    </citation>
    <scope>NUCLEOTIDE SEQUENCE [LARGE SCALE GENOMIC DNA]</scope>
    <source>
        <strain evidence="12">DSM 14684 / CIP 108061 / JCM 11494 / NBRC 100937 / ID131577</strain>
    </source>
</reference>
<feature type="transmembrane region" description="Helical" evidence="9">
    <location>
        <begin position="240"/>
        <end position="261"/>
    </location>
</feature>
<evidence type="ECO:0000256" key="2">
    <source>
        <dbReference type="ARBA" id="ARBA00011779"/>
    </source>
</evidence>
<dbReference type="InterPro" id="IPR011866">
    <property type="entry name" value="CysW_permease"/>
</dbReference>
<dbReference type="SUPFAM" id="SSF161098">
    <property type="entry name" value="MetI-like"/>
    <property type="match status" value="1"/>
</dbReference>
<dbReference type="CDD" id="cd06261">
    <property type="entry name" value="TM_PBP2"/>
    <property type="match status" value="1"/>
</dbReference>
<organism evidence="11 12">
    <name type="scientific">Conexibacter woesei (strain DSM 14684 / CCUG 47730 / CIP 108061 / JCM 11494 / NBRC 100937 / ID131577)</name>
    <dbReference type="NCBI Taxonomy" id="469383"/>
    <lineage>
        <taxon>Bacteria</taxon>
        <taxon>Bacillati</taxon>
        <taxon>Actinomycetota</taxon>
        <taxon>Thermoleophilia</taxon>
        <taxon>Solirubrobacterales</taxon>
        <taxon>Conexibacteraceae</taxon>
        <taxon>Conexibacter</taxon>
    </lineage>
</organism>
<evidence type="ECO:0000256" key="9">
    <source>
        <dbReference type="SAM" id="Phobius"/>
    </source>
</evidence>
<dbReference type="NCBIfam" id="TIGR00969">
    <property type="entry name" value="3a0106s02"/>
    <property type="match status" value="1"/>
</dbReference>
<gene>
    <name evidence="11" type="ordered locus">Cwoe_4912</name>
</gene>
<keyword evidence="12" id="KW-1185">Reference proteome</keyword>
<feature type="transmembrane region" description="Helical" evidence="9">
    <location>
        <begin position="127"/>
        <end position="151"/>
    </location>
</feature>
<dbReference type="Gene3D" id="1.10.3720.10">
    <property type="entry name" value="MetI-like"/>
    <property type="match status" value="1"/>
</dbReference>
<keyword evidence="5 9" id="KW-1133">Transmembrane helix</keyword>
<dbReference type="OrthoDB" id="9774448at2"/>
<evidence type="ECO:0000313" key="11">
    <source>
        <dbReference type="EMBL" id="ADB53324.1"/>
    </source>
</evidence>
<dbReference type="NCBIfam" id="TIGR02140">
    <property type="entry name" value="permease_CysW"/>
    <property type="match status" value="1"/>
</dbReference>
<feature type="transmembrane region" description="Helical" evidence="9">
    <location>
        <begin position="9"/>
        <end position="32"/>
    </location>
</feature>
<evidence type="ECO:0000256" key="5">
    <source>
        <dbReference type="ARBA" id="ARBA00022989"/>
    </source>
</evidence>
<dbReference type="PANTHER" id="PTHR30406">
    <property type="entry name" value="SULFATE TRANSPORT SYSTEM PERMEASE PROTEIN"/>
    <property type="match status" value="1"/>
</dbReference>
<dbReference type="Pfam" id="PF00528">
    <property type="entry name" value="BPD_transp_1"/>
    <property type="match status" value="1"/>
</dbReference>
<dbReference type="PROSITE" id="PS50928">
    <property type="entry name" value="ABC_TM1"/>
    <property type="match status" value="1"/>
</dbReference>
<comment type="subcellular location">
    <subcellularLocation>
        <location evidence="1">Membrane</location>
        <topology evidence="1">Multi-pass membrane protein</topology>
    </subcellularLocation>
</comment>
<evidence type="ECO:0000256" key="8">
    <source>
        <dbReference type="ARBA" id="ARBA00025323"/>
    </source>
</evidence>
<dbReference type="EMBL" id="CP001854">
    <property type="protein sequence ID" value="ADB53324.1"/>
    <property type="molecule type" value="Genomic_DNA"/>
</dbReference>
<comment type="subunit">
    <text evidence="2">The complex is composed of two ATP-binding proteins (CysA), two transmembrane proteins (CysT and CysW) and a solute-binding protein (CysP).</text>
</comment>
<evidence type="ECO:0000256" key="1">
    <source>
        <dbReference type="ARBA" id="ARBA00004141"/>
    </source>
</evidence>
<evidence type="ECO:0000259" key="10">
    <source>
        <dbReference type="PROSITE" id="PS50928"/>
    </source>
</evidence>
<name>D3FC29_CONWI</name>
<keyword evidence="6" id="KW-0764">Sulfate transport</keyword>
<dbReference type="PANTHER" id="PTHR30406:SF1">
    <property type="entry name" value="SULFATE TRANSPORT SYSTEM PERMEASE PROTEIN CYSW"/>
    <property type="match status" value="1"/>
</dbReference>
<dbReference type="Proteomes" id="UP000008229">
    <property type="component" value="Chromosome"/>
</dbReference>
<keyword evidence="3" id="KW-0813">Transport</keyword>
<dbReference type="HOGENOM" id="CLU_016047_14_0_11"/>
<dbReference type="GO" id="GO:0015419">
    <property type="term" value="F:ABC-type sulfate transporter activity"/>
    <property type="evidence" value="ECO:0007669"/>
    <property type="project" value="InterPro"/>
</dbReference>
<proteinExistence type="predicted"/>
<dbReference type="STRING" id="469383.Cwoe_4912"/>
<feature type="transmembrane region" description="Helical" evidence="9">
    <location>
        <begin position="52"/>
        <end position="81"/>
    </location>
</feature>
<dbReference type="GO" id="GO:0005886">
    <property type="term" value="C:plasma membrane"/>
    <property type="evidence" value="ECO:0007669"/>
    <property type="project" value="InterPro"/>
</dbReference>
<keyword evidence="7 9" id="KW-0472">Membrane</keyword>
<dbReference type="KEGG" id="cwo:Cwoe_4912"/>
<accession>D3FC29</accession>
<dbReference type="InterPro" id="IPR000515">
    <property type="entry name" value="MetI-like"/>
</dbReference>
<protein>
    <submittedName>
        <fullName evidence="11">Sulfate ABC transporter, inner membrane subunit</fullName>
    </submittedName>
</protein>